<evidence type="ECO:0000256" key="6">
    <source>
        <dbReference type="ARBA" id="ARBA00037887"/>
    </source>
</evidence>
<name>B3RQW8_TRIAD</name>
<dbReference type="GO" id="GO:0016491">
    <property type="term" value="F:oxidoreductase activity"/>
    <property type="evidence" value="ECO:0000318"/>
    <property type="project" value="GO_Central"/>
</dbReference>
<dbReference type="CTD" id="6751449"/>
<dbReference type="RefSeq" id="XP_002110234.1">
    <property type="nucleotide sequence ID" value="XM_002110198.1"/>
</dbReference>
<comment type="catalytic activity">
    <reaction evidence="12">
        <text>a 14alpha-methyl steroid + 3 reduced [NADPH--hemoprotein reductase] + 3 O2 = a Delta(14) steroid + formate + 3 oxidized [NADPH--hemoprotein reductase] + 4 H2O + 4 H(+)</text>
        <dbReference type="Rhea" id="RHEA:54028"/>
        <dbReference type="Rhea" id="RHEA-COMP:11964"/>
        <dbReference type="Rhea" id="RHEA-COMP:11965"/>
        <dbReference type="ChEBI" id="CHEBI:15377"/>
        <dbReference type="ChEBI" id="CHEBI:15378"/>
        <dbReference type="ChEBI" id="CHEBI:15379"/>
        <dbReference type="ChEBI" id="CHEBI:15740"/>
        <dbReference type="ChEBI" id="CHEBI:57618"/>
        <dbReference type="ChEBI" id="CHEBI:58210"/>
        <dbReference type="ChEBI" id="CHEBI:138029"/>
        <dbReference type="ChEBI" id="CHEBI:138031"/>
        <dbReference type="EC" id="1.14.14.154"/>
    </reaction>
    <physiologicalReaction direction="left-to-right" evidence="12">
        <dbReference type="Rhea" id="RHEA:54029"/>
    </physiologicalReaction>
</comment>
<comment type="catalytic activity">
    <reaction evidence="20">
        <text>a 14alpha-formyl steroid + reduced [NADPH--hemoprotein reductase] + O2 = a Delta(14) steroid + formate + oxidized [NADPH--hemoprotein reductase] + H2O + 2 H(+)</text>
        <dbReference type="Rhea" id="RHEA:68068"/>
        <dbReference type="Rhea" id="RHEA-COMP:11964"/>
        <dbReference type="Rhea" id="RHEA-COMP:11965"/>
        <dbReference type="ChEBI" id="CHEBI:15377"/>
        <dbReference type="ChEBI" id="CHEBI:15378"/>
        <dbReference type="ChEBI" id="CHEBI:15379"/>
        <dbReference type="ChEBI" id="CHEBI:15740"/>
        <dbReference type="ChEBI" id="CHEBI:57618"/>
        <dbReference type="ChEBI" id="CHEBI:58210"/>
        <dbReference type="ChEBI" id="CHEBI:138031"/>
        <dbReference type="ChEBI" id="CHEBI:176902"/>
    </reaction>
    <physiologicalReaction direction="left-to-right" evidence="20">
        <dbReference type="Rhea" id="RHEA:68069"/>
    </physiologicalReaction>
</comment>
<dbReference type="EMBL" id="DS985243">
    <property type="protein sequence ID" value="EDV26238.1"/>
    <property type="molecule type" value="Genomic_DNA"/>
</dbReference>
<evidence type="ECO:0000313" key="23">
    <source>
        <dbReference type="EMBL" id="EDV26238.1"/>
    </source>
</evidence>
<dbReference type="GeneID" id="6751449"/>
<dbReference type="GO" id="GO:0020037">
    <property type="term" value="F:heme binding"/>
    <property type="evidence" value="ECO:0007669"/>
    <property type="project" value="InterPro"/>
</dbReference>
<evidence type="ECO:0000256" key="19">
    <source>
        <dbReference type="ARBA" id="ARBA00049163"/>
    </source>
</evidence>
<feature type="non-terminal residue" evidence="23">
    <location>
        <position position="1"/>
    </location>
</feature>
<evidence type="ECO:0000256" key="10">
    <source>
        <dbReference type="ARBA" id="ARBA00047587"/>
    </source>
</evidence>
<evidence type="ECO:0000256" key="22">
    <source>
        <dbReference type="RuleBase" id="RU000461"/>
    </source>
</evidence>
<evidence type="ECO:0000256" key="16">
    <source>
        <dbReference type="ARBA" id="ARBA00048736"/>
    </source>
</evidence>
<dbReference type="PRINTS" id="PR00385">
    <property type="entry name" value="P450"/>
</dbReference>
<dbReference type="GO" id="GO:0005506">
    <property type="term" value="F:iron ion binding"/>
    <property type="evidence" value="ECO:0007669"/>
    <property type="project" value="InterPro"/>
</dbReference>
<gene>
    <name evidence="23" type="ORF">TRIADDRAFT_22633</name>
</gene>
<dbReference type="HOGENOM" id="CLU_001570_15_0_1"/>
<dbReference type="InParanoid" id="B3RQW8"/>
<dbReference type="AlphaFoldDB" id="B3RQW8"/>
<dbReference type="STRING" id="10228.B3RQW8"/>
<evidence type="ECO:0000256" key="20">
    <source>
        <dbReference type="ARBA" id="ARBA00049450"/>
    </source>
</evidence>
<evidence type="ECO:0000256" key="11">
    <source>
        <dbReference type="ARBA" id="ARBA00047670"/>
    </source>
</evidence>
<keyword evidence="22" id="KW-0560">Oxidoreductase</keyword>
<dbReference type="KEGG" id="tad:TRIADDRAFT_22633"/>
<evidence type="ECO:0000256" key="5">
    <source>
        <dbReference type="ARBA" id="ARBA00023221"/>
    </source>
</evidence>
<dbReference type="PANTHER" id="PTHR24304:SF2">
    <property type="entry name" value="24-HYDROXYCHOLESTEROL 7-ALPHA-HYDROXYLASE"/>
    <property type="match status" value="1"/>
</dbReference>
<dbReference type="PANTHER" id="PTHR24304">
    <property type="entry name" value="CYTOCHROME P450 FAMILY 7"/>
    <property type="match status" value="1"/>
</dbReference>
<accession>B3RQW8</accession>
<evidence type="ECO:0000256" key="1">
    <source>
        <dbReference type="ARBA" id="ARBA00010617"/>
    </source>
</evidence>
<comment type="cofactor">
    <cofactor evidence="21">
        <name>heme</name>
        <dbReference type="ChEBI" id="CHEBI:30413"/>
    </cofactor>
</comment>
<comment type="catalytic activity">
    <reaction evidence="13">
        <text>24,25-dihydrolanosterol + reduced [NADPH--hemoprotein reductase] + O2 = 32-hydroxy-24,25-dihydrolanosterol + oxidized [NADPH--hemoprotein reductase] + H2O + H(+)</text>
        <dbReference type="Rhea" id="RHEA:75079"/>
        <dbReference type="Rhea" id="RHEA-COMP:11964"/>
        <dbReference type="Rhea" id="RHEA-COMP:11965"/>
        <dbReference type="ChEBI" id="CHEBI:15377"/>
        <dbReference type="ChEBI" id="CHEBI:15378"/>
        <dbReference type="ChEBI" id="CHEBI:15379"/>
        <dbReference type="ChEBI" id="CHEBI:28113"/>
        <dbReference type="ChEBI" id="CHEBI:57618"/>
        <dbReference type="ChEBI" id="CHEBI:58210"/>
        <dbReference type="ChEBI" id="CHEBI:87057"/>
    </reaction>
    <physiologicalReaction direction="left-to-right" evidence="13">
        <dbReference type="Rhea" id="RHEA:75080"/>
    </physiologicalReaction>
</comment>
<evidence type="ECO:0000256" key="18">
    <source>
        <dbReference type="ARBA" id="ARBA00048866"/>
    </source>
</evidence>
<sequence length="444" mass="51697">RLPPHVPSYIPYIGHAISFARDPIQFLRRQHQKYGEVFSFTVLGQTLTYLVGSQASQTFFNSKNEDLNAEDIYSRFTTPIFGRGVAYDVPHKVFLEQKKMLKFSLTNGRFQSYIQIIEEETESYIKSWNDEGHQDLQQIFTELMLMTASRCLHGKEIRGMLNIKVAKLYRDLGKGFCYAAWLLPSWLPIPTFRNRDKANKEMKIIFDQVIDKRIENNVIEDDILDTLMNSKYRNGQYLSKNEISGMLLGFLLAGQHTSSTSSSWLGFYLAKNKLWQDSCFKELQEVSVTENNSIDSDKLKELNTLECCIKEALRLRPPVMTMIRSVKTPQHYKNFYIPVEHQVCVSPTINQSLPSVWKDPEVFNPDRFKGDGCFRNEKFSYIPFGAGRHRCIGEIFAYLQMKTIWTVLIRHFEFDLINDYFPTVNHSSLIHTPNNPVIAYKRRK</sequence>
<reference evidence="23 24" key="1">
    <citation type="journal article" date="2008" name="Nature">
        <title>The Trichoplax genome and the nature of placozoans.</title>
        <authorList>
            <person name="Srivastava M."/>
            <person name="Begovic E."/>
            <person name="Chapman J."/>
            <person name="Putnam N.H."/>
            <person name="Hellsten U."/>
            <person name="Kawashima T."/>
            <person name="Kuo A."/>
            <person name="Mitros T."/>
            <person name="Salamov A."/>
            <person name="Carpenter M.L."/>
            <person name="Signorovitch A.Y."/>
            <person name="Moreno M.A."/>
            <person name="Kamm K."/>
            <person name="Grimwood J."/>
            <person name="Schmutz J."/>
            <person name="Shapiro H."/>
            <person name="Grigoriev I.V."/>
            <person name="Buss L.W."/>
            <person name="Schierwater B."/>
            <person name="Dellaporta S.L."/>
            <person name="Rokhsar D.S."/>
        </authorList>
    </citation>
    <scope>NUCLEOTIDE SEQUENCE [LARGE SCALE GENOMIC DNA]</scope>
    <source>
        <strain evidence="23 24">Grell-BS-1999</strain>
    </source>
</reference>
<evidence type="ECO:0000256" key="13">
    <source>
        <dbReference type="ARBA" id="ARBA00047983"/>
    </source>
</evidence>
<evidence type="ECO:0000256" key="4">
    <source>
        <dbReference type="ARBA" id="ARBA00023004"/>
    </source>
</evidence>
<evidence type="ECO:0000256" key="9">
    <source>
        <dbReference type="ARBA" id="ARBA00047379"/>
    </source>
</evidence>
<comment type="pathway">
    <text evidence="6">Steroid biosynthesis; zymosterol biosynthesis; zymosterol from lanosterol: step 1/6.</text>
</comment>
<dbReference type="InterPro" id="IPR050529">
    <property type="entry name" value="CYP450_sterol_14alpha_dmase"/>
</dbReference>
<dbReference type="InterPro" id="IPR001128">
    <property type="entry name" value="Cyt_P450"/>
</dbReference>
<comment type="catalytic activity">
    <reaction evidence="10">
        <text>a 14alpha-hydroxymethyl steroid + reduced [NADPH--hemoprotein reductase] + O2 = a 14alpha-formyl steroid + oxidized [NADPH--hemoprotein reductase] + 2 H2O + H(+)</text>
        <dbReference type="Rhea" id="RHEA:68064"/>
        <dbReference type="Rhea" id="RHEA-COMP:11964"/>
        <dbReference type="Rhea" id="RHEA-COMP:11965"/>
        <dbReference type="ChEBI" id="CHEBI:15377"/>
        <dbReference type="ChEBI" id="CHEBI:15378"/>
        <dbReference type="ChEBI" id="CHEBI:15379"/>
        <dbReference type="ChEBI" id="CHEBI:57618"/>
        <dbReference type="ChEBI" id="CHEBI:58210"/>
        <dbReference type="ChEBI" id="CHEBI:176901"/>
        <dbReference type="ChEBI" id="CHEBI:176902"/>
    </reaction>
    <physiologicalReaction direction="left-to-right" evidence="10">
        <dbReference type="Rhea" id="RHEA:68065"/>
    </physiologicalReaction>
</comment>
<keyword evidence="5" id="KW-0753">Steroid metabolism</keyword>
<dbReference type="EC" id="1.14.14.154" evidence="7"/>
<dbReference type="Pfam" id="PF00067">
    <property type="entry name" value="p450"/>
    <property type="match status" value="1"/>
</dbReference>
<dbReference type="InterPro" id="IPR017972">
    <property type="entry name" value="Cyt_P450_CS"/>
</dbReference>
<comment type="catalytic activity">
    <reaction evidence="18">
        <text>a 14alpha-methyl steroid + reduced [NADPH--hemoprotein reductase] + O2 = a 14alpha-hydroxymethyl steroid + oxidized [NADPH--hemoprotein reductase] + H2O + H(+)</text>
        <dbReference type="Rhea" id="RHEA:68060"/>
        <dbReference type="Rhea" id="RHEA-COMP:11964"/>
        <dbReference type="Rhea" id="RHEA-COMP:11965"/>
        <dbReference type="ChEBI" id="CHEBI:15377"/>
        <dbReference type="ChEBI" id="CHEBI:15378"/>
        <dbReference type="ChEBI" id="CHEBI:15379"/>
        <dbReference type="ChEBI" id="CHEBI:57618"/>
        <dbReference type="ChEBI" id="CHEBI:58210"/>
        <dbReference type="ChEBI" id="CHEBI:138029"/>
        <dbReference type="ChEBI" id="CHEBI:176901"/>
    </reaction>
    <physiologicalReaction direction="left-to-right" evidence="18">
        <dbReference type="Rhea" id="RHEA:68061"/>
    </physiologicalReaction>
</comment>
<evidence type="ECO:0000256" key="2">
    <source>
        <dbReference type="ARBA" id="ARBA00022617"/>
    </source>
</evidence>
<evidence type="ECO:0000256" key="12">
    <source>
        <dbReference type="ARBA" id="ARBA00047702"/>
    </source>
</evidence>
<dbReference type="PROSITE" id="PS00086">
    <property type="entry name" value="CYTOCHROME_P450"/>
    <property type="match status" value="1"/>
</dbReference>
<comment type="catalytic activity">
    <reaction evidence="14">
        <text>32-oxo-24,25-dihydrolanosterol + reduced [NADPH--hemoprotein reductase] + O2 = 4,4-dimethyl-8,14-cholestadien-3beta-ol + formate + oxidized [NADPH--hemoprotein reductase] + H2O + 2 H(+)</text>
        <dbReference type="Rhea" id="RHEA:75083"/>
        <dbReference type="Rhea" id="RHEA-COMP:11964"/>
        <dbReference type="Rhea" id="RHEA-COMP:11965"/>
        <dbReference type="ChEBI" id="CHEBI:15377"/>
        <dbReference type="ChEBI" id="CHEBI:15378"/>
        <dbReference type="ChEBI" id="CHEBI:15379"/>
        <dbReference type="ChEBI" id="CHEBI:15740"/>
        <dbReference type="ChEBI" id="CHEBI:57618"/>
        <dbReference type="ChEBI" id="CHEBI:58210"/>
        <dbReference type="ChEBI" id="CHEBI:78904"/>
        <dbReference type="ChEBI" id="CHEBI:87060"/>
    </reaction>
    <physiologicalReaction direction="left-to-right" evidence="14">
        <dbReference type="Rhea" id="RHEA:75084"/>
    </physiologicalReaction>
</comment>
<keyword evidence="24" id="KW-1185">Reference proteome</keyword>
<comment type="similarity">
    <text evidence="1 22">Belongs to the cytochrome P450 family.</text>
</comment>
<protein>
    <recommendedName>
        <fullName evidence="8">Lanosterol 14-alpha demethylase</fullName>
        <ecNumber evidence="7">1.14.14.154</ecNumber>
    </recommendedName>
</protein>
<dbReference type="InterPro" id="IPR036396">
    <property type="entry name" value="Cyt_P450_sf"/>
</dbReference>
<evidence type="ECO:0000256" key="14">
    <source>
        <dbReference type="ARBA" id="ARBA00048245"/>
    </source>
</evidence>
<evidence type="ECO:0000256" key="15">
    <source>
        <dbReference type="ARBA" id="ARBA00048479"/>
    </source>
</evidence>
<dbReference type="OrthoDB" id="1055148at2759"/>
<evidence type="ECO:0000256" key="21">
    <source>
        <dbReference type="PIRSR" id="PIRSR602403-1"/>
    </source>
</evidence>
<dbReference type="SUPFAM" id="SSF48264">
    <property type="entry name" value="Cytochrome P450"/>
    <property type="match status" value="1"/>
</dbReference>
<comment type="catalytic activity">
    <reaction evidence="17">
        <text>24,25-dihydrolanosterol + 3 reduced [NADPH--hemoprotein reductase] + 3 O2 = 4,4-dimethyl-8,14-cholestadien-3beta-ol + formate + 3 oxidized [NADPH--hemoprotein reductase] + 4 H2O + 4 H(+)</text>
        <dbReference type="Rhea" id="RHEA:45960"/>
        <dbReference type="Rhea" id="RHEA-COMP:11964"/>
        <dbReference type="Rhea" id="RHEA-COMP:11965"/>
        <dbReference type="ChEBI" id="CHEBI:15377"/>
        <dbReference type="ChEBI" id="CHEBI:15378"/>
        <dbReference type="ChEBI" id="CHEBI:15379"/>
        <dbReference type="ChEBI" id="CHEBI:15740"/>
        <dbReference type="ChEBI" id="CHEBI:28113"/>
        <dbReference type="ChEBI" id="CHEBI:57618"/>
        <dbReference type="ChEBI" id="CHEBI:58210"/>
        <dbReference type="ChEBI" id="CHEBI:78904"/>
    </reaction>
    <physiologicalReaction direction="left-to-right" evidence="17">
        <dbReference type="Rhea" id="RHEA:45961"/>
    </physiologicalReaction>
</comment>
<dbReference type="GO" id="GO:0008398">
    <property type="term" value="F:sterol 14-demethylase activity"/>
    <property type="evidence" value="ECO:0007669"/>
    <property type="project" value="UniProtKB-EC"/>
</dbReference>
<keyword evidence="3 21" id="KW-0479">Metal-binding</keyword>
<dbReference type="OMA" id="REMILNW"/>
<organism evidence="23 24">
    <name type="scientific">Trichoplax adhaerens</name>
    <name type="common">Trichoplax reptans</name>
    <dbReference type="NCBI Taxonomy" id="10228"/>
    <lineage>
        <taxon>Eukaryota</taxon>
        <taxon>Metazoa</taxon>
        <taxon>Placozoa</taxon>
        <taxon>Uniplacotomia</taxon>
        <taxon>Trichoplacea</taxon>
        <taxon>Trichoplacidae</taxon>
        <taxon>Trichoplax</taxon>
    </lineage>
</organism>
<comment type="catalytic activity">
    <reaction evidence="11">
        <text>lanosterol + 3 reduced [NADPH--hemoprotein reductase] + 3 O2 = 4,4-dimethyl-5alpha-cholesta-8,14,24-trien-3beta-ol + formate + 3 oxidized [NADPH--hemoprotein reductase] + 4 H2O + 4 H(+)</text>
        <dbReference type="Rhea" id="RHEA:25286"/>
        <dbReference type="Rhea" id="RHEA-COMP:11964"/>
        <dbReference type="Rhea" id="RHEA-COMP:11965"/>
        <dbReference type="ChEBI" id="CHEBI:15377"/>
        <dbReference type="ChEBI" id="CHEBI:15378"/>
        <dbReference type="ChEBI" id="CHEBI:15379"/>
        <dbReference type="ChEBI" id="CHEBI:15740"/>
        <dbReference type="ChEBI" id="CHEBI:16521"/>
        <dbReference type="ChEBI" id="CHEBI:17813"/>
        <dbReference type="ChEBI" id="CHEBI:57618"/>
        <dbReference type="ChEBI" id="CHEBI:58210"/>
        <dbReference type="EC" id="1.14.14.154"/>
    </reaction>
    <physiologicalReaction direction="left-to-right" evidence="11">
        <dbReference type="Rhea" id="RHEA:25287"/>
    </physiologicalReaction>
</comment>
<evidence type="ECO:0000256" key="7">
    <source>
        <dbReference type="ARBA" id="ARBA00038974"/>
    </source>
</evidence>
<dbReference type="InterPro" id="IPR002403">
    <property type="entry name" value="Cyt_P450_E_grp-IV"/>
</dbReference>
<comment type="catalytic activity">
    <reaction evidence="16">
        <text>32-hydroxy-24,25-dihydrolanosterol + reduced [NADPH--hemoprotein reductase] + O2 = 32-oxo-24,25-dihydrolanosterol + oxidized [NADPH--hemoprotein reductase] + 2 H2O + H(+)</text>
        <dbReference type="Rhea" id="RHEA:75087"/>
        <dbReference type="Rhea" id="RHEA-COMP:11964"/>
        <dbReference type="Rhea" id="RHEA-COMP:11965"/>
        <dbReference type="ChEBI" id="CHEBI:15377"/>
        <dbReference type="ChEBI" id="CHEBI:15378"/>
        <dbReference type="ChEBI" id="CHEBI:15379"/>
        <dbReference type="ChEBI" id="CHEBI:57618"/>
        <dbReference type="ChEBI" id="CHEBI:58210"/>
        <dbReference type="ChEBI" id="CHEBI:87057"/>
        <dbReference type="ChEBI" id="CHEBI:87060"/>
    </reaction>
    <physiologicalReaction direction="left-to-right" evidence="16">
        <dbReference type="Rhea" id="RHEA:75088"/>
    </physiologicalReaction>
</comment>
<dbReference type="Gene3D" id="1.10.630.10">
    <property type="entry name" value="Cytochrome P450"/>
    <property type="match status" value="1"/>
</dbReference>
<proteinExistence type="inferred from homology"/>
<keyword evidence="22" id="KW-0503">Monooxygenase</keyword>
<keyword evidence="5" id="KW-0443">Lipid metabolism</keyword>
<dbReference type="Proteomes" id="UP000009022">
    <property type="component" value="Unassembled WGS sequence"/>
</dbReference>
<comment type="catalytic activity">
    <reaction evidence="15">
        <text>32-oxolanosterol + reduced [NADPH--hemoprotein reductase] + O2 = 4,4-dimethyl-5alpha-cholesta-8,14,24-trien-3beta-ol + formate + oxidized [NADPH--hemoprotein reductase] + H2O + 2 H(+)</text>
        <dbReference type="Rhea" id="RHEA:75111"/>
        <dbReference type="Rhea" id="RHEA-COMP:11964"/>
        <dbReference type="Rhea" id="RHEA-COMP:11965"/>
        <dbReference type="ChEBI" id="CHEBI:15377"/>
        <dbReference type="ChEBI" id="CHEBI:15378"/>
        <dbReference type="ChEBI" id="CHEBI:15379"/>
        <dbReference type="ChEBI" id="CHEBI:15740"/>
        <dbReference type="ChEBI" id="CHEBI:17813"/>
        <dbReference type="ChEBI" id="CHEBI:57618"/>
        <dbReference type="ChEBI" id="CHEBI:58210"/>
        <dbReference type="ChEBI" id="CHEBI:166681"/>
    </reaction>
    <physiologicalReaction direction="left-to-right" evidence="15">
        <dbReference type="Rhea" id="RHEA:75112"/>
    </physiologicalReaction>
</comment>
<dbReference type="GO" id="GO:0033488">
    <property type="term" value="P:cholesterol biosynthetic process via 24,25-dihydrolanosterol"/>
    <property type="evidence" value="ECO:0000318"/>
    <property type="project" value="GO_Central"/>
</dbReference>
<keyword evidence="4 21" id="KW-0408">Iron</keyword>
<feature type="binding site" description="axial binding residue" evidence="21">
    <location>
        <position position="391"/>
    </location>
    <ligand>
        <name>heme</name>
        <dbReference type="ChEBI" id="CHEBI:30413"/>
    </ligand>
    <ligandPart>
        <name>Fe</name>
        <dbReference type="ChEBI" id="CHEBI:18248"/>
    </ligandPart>
</feature>
<dbReference type="PhylomeDB" id="B3RQW8"/>
<evidence type="ECO:0000256" key="8">
    <source>
        <dbReference type="ARBA" id="ARBA00041158"/>
    </source>
</evidence>
<evidence type="ECO:0000256" key="3">
    <source>
        <dbReference type="ARBA" id="ARBA00022723"/>
    </source>
</evidence>
<evidence type="ECO:0000256" key="17">
    <source>
        <dbReference type="ARBA" id="ARBA00048839"/>
    </source>
</evidence>
<keyword evidence="2 21" id="KW-0349">Heme</keyword>
<comment type="catalytic activity">
    <reaction evidence="19">
        <text>lanosterol + reduced [NADPH--hemoprotein reductase] + O2 = 32-hydroxylanosterol + oxidized [NADPH--hemoprotein reductase] + H2O + H(+)</text>
        <dbReference type="Rhea" id="RHEA:75103"/>
        <dbReference type="Rhea" id="RHEA-COMP:11964"/>
        <dbReference type="Rhea" id="RHEA-COMP:11965"/>
        <dbReference type="ChEBI" id="CHEBI:15377"/>
        <dbReference type="ChEBI" id="CHEBI:15378"/>
        <dbReference type="ChEBI" id="CHEBI:15379"/>
        <dbReference type="ChEBI" id="CHEBI:16521"/>
        <dbReference type="ChEBI" id="CHEBI:57618"/>
        <dbReference type="ChEBI" id="CHEBI:58210"/>
        <dbReference type="ChEBI" id="CHEBI:166806"/>
    </reaction>
    <physiologicalReaction direction="left-to-right" evidence="19">
        <dbReference type="Rhea" id="RHEA:75104"/>
    </physiologicalReaction>
</comment>
<dbReference type="CDD" id="cd11042">
    <property type="entry name" value="CYP51-like"/>
    <property type="match status" value="1"/>
</dbReference>
<evidence type="ECO:0000313" key="24">
    <source>
        <dbReference type="Proteomes" id="UP000009022"/>
    </source>
</evidence>
<comment type="catalytic activity">
    <reaction evidence="9">
        <text>32-hydroxylanosterol + reduced [NADPH--hemoprotein reductase] + O2 = 32-oxolanosterol + oxidized [NADPH--hemoprotein reductase] + 2 H2O + H(+)</text>
        <dbReference type="Rhea" id="RHEA:75107"/>
        <dbReference type="Rhea" id="RHEA-COMP:11964"/>
        <dbReference type="Rhea" id="RHEA-COMP:11965"/>
        <dbReference type="ChEBI" id="CHEBI:15377"/>
        <dbReference type="ChEBI" id="CHEBI:15378"/>
        <dbReference type="ChEBI" id="CHEBI:15379"/>
        <dbReference type="ChEBI" id="CHEBI:57618"/>
        <dbReference type="ChEBI" id="CHEBI:58210"/>
        <dbReference type="ChEBI" id="CHEBI:166681"/>
        <dbReference type="ChEBI" id="CHEBI:166806"/>
    </reaction>
    <physiologicalReaction direction="left-to-right" evidence="9">
        <dbReference type="Rhea" id="RHEA:75108"/>
    </physiologicalReaction>
</comment>
<dbReference type="eggNOG" id="KOG0684">
    <property type="taxonomic scope" value="Eukaryota"/>
</dbReference>
<dbReference type="PRINTS" id="PR00465">
    <property type="entry name" value="EP450IV"/>
</dbReference>